<reference evidence="2" key="2">
    <citation type="submission" date="2023-07" db="EMBL/GenBank/DDBJ databases">
        <title>Shewanella mangrovi sp. nov., an acetaldehyde- degrading bacterium isolated from mangrove sediment.</title>
        <authorList>
            <person name="Liu Y."/>
        </authorList>
    </citation>
    <scope>NUCLEOTIDE SEQUENCE [LARGE SCALE GENOMIC DNA]</scope>
    <source>
        <strain evidence="2">C32</strain>
    </source>
</reference>
<protein>
    <submittedName>
        <fullName evidence="1">Uncharacterized protein</fullName>
    </submittedName>
</protein>
<accession>A0ABT2FTK9</accession>
<gene>
    <name evidence="1" type="ORF">L9G74_19230</name>
</gene>
<proteinExistence type="predicted"/>
<reference evidence="1 2" key="1">
    <citation type="submission" date="2022-02" db="EMBL/GenBank/DDBJ databases">
        <authorList>
            <person name="Zhuang L."/>
        </authorList>
    </citation>
    <scope>NUCLEOTIDE SEQUENCE [LARGE SCALE GENOMIC DNA]</scope>
    <source>
        <strain evidence="1 2">C32</strain>
    </source>
</reference>
<evidence type="ECO:0000313" key="1">
    <source>
        <dbReference type="EMBL" id="MCS4558574.1"/>
    </source>
</evidence>
<name>A0ABT2FTK9_9GAMM</name>
<dbReference type="RefSeq" id="WP_238898391.1">
    <property type="nucleotide sequence ID" value="NZ_JAKOGG010000023.1"/>
</dbReference>
<keyword evidence="2" id="KW-1185">Reference proteome</keyword>
<dbReference type="Proteomes" id="UP001201549">
    <property type="component" value="Unassembled WGS sequence"/>
</dbReference>
<organism evidence="1 2">
    <name type="scientific">Shewanella electrica</name>
    <dbReference type="NCBI Taxonomy" id="515560"/>
    <lineage>
        <taxon>Bacteria</taxon>
        <taxon>Pseudomonadati</taxon>
        <taxon>Pseudomonadota</taxon>
        <taxon>Gammaproteobacteria</taxon>
        <taxon>Alteromonadales</taxon>
        <taxon>Shewanellaceae</taxon>
        <taxon>Shewanella</taxon>
    </lineage>
</organism>
<comment type="caution">
    <text evidence="1">The sequence shown here is derived from an EMBL/GenBank/DDBJ whole genome shotgun (WGS) entry which is preliminary data.</text>
</comment>
<dbReference type="EMBL" id="JAKOGG010000023">
    <property type="protein sequence ID" value="MCS4558574.1"/>
    <property type="molecule type" value="Genomic_DNA"/>
</dbReference>
<sequence>MQRLKCPFTIAAALLLCVFVYMFTAHKDAINQWLMPDSHSAVSQQVSSDSNTHVAARVEP</sequence>
<evidence type="ECO:0000313" key="2">
    <source>
        <dbReference type="Proteomes" id="UP001201549"/>
    </source>
</evidence>